<gene>
    <name evidence="1" type="ORF">OWV82_016604</name>
</gene>
<accession>A0ACC1XHH3</accession>
<dbReference type="Proteomes" id="UP001164539">
    <property type="component" value="Chromosome 9"/>
</dbReference>
<comment type="caution">
    <text evidence="1">The sequence shown here is derived from an EMBL/GenBank/DDBJ whole genome shotgun (WGS) entry which is preliminary data.</text>
</comment>
<protein>
    <submittedName>
        <fullName evidence="1">S-acyltransferase</fullName>
    </submittedName>
</protein>
<dbReference type="EMBL" id="CM051402">
    <property type="protein sequence ID" value="KAJ4710414.1"/>
    <property type="molecule type" value="Genomic_DNA"/>
</dbReference>
<reference evidence="1 2" key="1">
    <citation type="journal article" date="2023" name="Science">
        <title>Complex scaffold remodeling in plant triterpene biosynthesis.</title>
        <authorList>
            <person name="De La Pena R."/>
            <person name="Hodgson H."/>
            <person name="Liu J.C."/>
            <person name="Stephenson M.J."/>
            <person name="Martin A.C."/>
            <person name="Owen C."/>
            <person name="Harkess A."/>
            <person name="Leebens-Mack J."/>
            <person name="Jimenez L.E."/>
            <person name="Osbourn A."/>
            <person name="Sattely E.S."/>
        </authorList>
    </citation>
    <scope>NUCLEOTIDE SEQUENCE [LARGE SCALE GENOMIC DNA]</scope>
    <source>
        <strain evidence="2">cv. JPN11</strain>
        <tissue evidence="1">Leaf</tissue>
    </source>
</reference>
<evidence type="ECO:0000313" key="2">
    <source>
        <dbReference type="Proteomes" id="UP001164539"/>
    </source>
</evidence>
<sequence>MADSAAVTATADEHFVTMVTSDNEPTCWGCGLHLLLASYSPTFKCRWCGAITAQNAWKHESSFRWRRLRDQCFVCILFIFMVFVICGGVWAVYPVIFSISYFLGIIHSIITACLSVSTLSTFSLAAFRCPGVPPSILWGSYPLVGKGDLKNYTFCHYCSKPKSPRAHHCRTCEMCVLDMDHHCPFIGNCVGAANHRYFILFLISAVVSTIYVAFMSVKAGLHVWPPLSYRRPNAHINMFGIDFAMRIVKKIVMALLSSTVLLSTRELLLLYLFVSSISVNIGLSVLLWQQLFYIYEGKTYLSHLSSRGDDGDGRKDCRNILRFFGCPYSVSRYLPVVDSSQKRH</sequence>
<name>A0ACC1XHH3_MELAZ</name>
<evidence type="ECO:0000313" key="1">
    <source>
        <dbReference type="EMBL" id="KAJ4710414.1"/>
    </source>
</evidence>
<organism evidence="1 2">
    <name type="scientific">Melia azedarach</name>
    <name type="common">Chinaberry tree</name>
    <dbReference type="NCBI Taxonomy" id="155640"/>
    <lineage>
        <taxon>Eukaryota</taxon>
        <taxon>Viridiplantae</taxon>
        <taxon>Streptophyta</taxon>
        <taxon>Embryophyta</taxon>
        <taxon>Tracheophyta</taxon>
        <taxon>Spermatophyta</taxon>
        <taxon>Magnoliopsida</taxon>
        <taxon>eudicotyledons</taxon>
        <taxon>Gunneridae</taxon>
        <taxon>Pentapetalae</taxon>
        <taxon>rosids</taxon>
        <taxon>malvids</taxon>
        <taxon>Sapindales</taxon>
        <taxon>Meliaceae</taxon>
        <taxon>Melia</taxon>
    </lineage>
</organism>
<keyword evidence="2" id="KW-1185">Reference proteome</keyword>
<proteinExistence type="predicted"/>